<proteinExistence type="predicted"/>
<dbReference type="InterPro" id="IPR005776">
    <property type="entry name" value="OadA"/>
</dbReference>
<dbReference type="InterPro" id="IPR055268">
    <property type="entry name" value="PCB-like"/>
</dbReference>
<dbReference type="EMBL" id="LR812090">
    <property type="protein sequence ID" value="CAB9493095.1"/>
    <property type="molecule type" value="Genomic_DNA"/>
</dbReference>
<evidence type="ECO:0000259" key="3">
    <source>
        <dbReference type="PROSITE" id="PS50968"/>
    </source>
</evidence>
<evidence type="ECO:0000256" key="1">
    <source>
        <dbReference type="ARBA" id="ARBA00023267"/>
    </source>
</evidence>
<reference evidence="5 6" key="1">
    <citation type="submission" date="2020-06" db="EMBL/GenBank/DDBJ databases">
        <authorList>
            <person name="Duchaud E."/>
        </authorList>
    </citation>
    <scope>NUCLEOTIDE SEQUENCE [LARGE SCALE GENOMIC DNA]</scope>
    <source>
        <strain evidence="5">Alteromonas fortis</strain>
    </source>
</reference>
<dbReference type="PANTHER" id="PTHR43778:SF2">
    <property type="entry name" value="PYRUVATE CARBOXYLASE, MITOCHONDRIAL"/>
    <property type="match status" value="1"/>
</dbReference>
<dbReference type="GO" id="GO:0008948">
    <property type="term" value="F:oxaloacetate decarboxylase activity"/>
    <property type="evidence" value="ECO:0007669"/>
    <property type="project" value="InterPro"/>
</dbReference>
<dbReference type="InterPro" id="IPR000089">
    <property type="entry name" value="Biotin_lipoyl"/>
</dbReference>
<evidence type="ECO:0000313" key="6">
    <source>
        <dbReference type="Proteomes" id="UP000509458"/>
    </source>
</evidence>
<dbReference type="SUPFAM" id="SSF51569">
    <property type="entry name" value="Aldolase"/>
    <property type="match status" value="1"/>
</dbReference>
<dbReference type="GO" id="GO:0005737">
    <property type="term" value="C:cytoplasm"/>
    <property type="evidence" value="ECO:0007669"/>
    <property type="project" value="TreeGrafter"/>
</dbReference>
<dbReference type="AlphaFoldDB" id="A0A6T9XXC3"/>
<dbReference type="PROSITE" id="PS00188">
    <property type="entry name" value="BIOTIN"/>
    <property type="match status" value="1"/>
</dbReference>
<dbReference type="RefSeq" id="WP_179982688.1">
    <property type="nucleotide sequence ID" value="NZ_LR812090.1"/>
</dbReference>
<keyword evidence="1" id="KW-0092">Biotin</keyword>
<evidence type="ECO:0000256" key="2">
    <source>
        <dbReference type="SAM" id="MobiDB-lite"/>
    </source>
</evidence>
<dbReference type="Pfam" id="PF00364">
    <property type="entry name" value="Biotin_lipoyl"/>
    <property type="match status" value="1"/>
</dbReference>
<dbReference type="InterPro" id="IPR001882">
    <property type="entry name" value="Biotin_BS"/>
</dbReference>
<dbReference type="CDD" id="cd07937">
    <property type="entry name" value="DRE_TIM_PC_TC_5S"/>
    <property type="match status" value="1"/>
</dbReference>
<dbReference type="InterPro" id="IPR003379">
    <property type="entry name" value="Carboxylase_cons_dom"/>
</dbReference>
<dbReference type="Gene3D" id="2.40.50.100">
    <property type="match status" value="1"/>
</dbReference>
<dbReference type="InterPro" id="IPR011053">
    <property type="entry name" value="Single_hybrid_motif"/>
</dbReference>
<dbReference type="Pfam" id="PF02436">
    <property type="entry name" value="PYC_OADA"/>
    <property type="match status" value="1"/>
</dbReference>
<dbReference type="GO" id="GO:0004736">
    <property type="term" value="F:pyruvate carboxylase activity"/>
    <property type="evidence" value="ECO:0007669"/>
    <property type="project" value="UniProtKB-ARBA"/>
</dbReference>
<dbReference type="GO" id="GO:0006814">
    <property type="term" value="P:sodium ion transport"/>
    <property type="evidence" value="ECO:0007669"/>
    <property type="project" value="InterPro"/>
</dbReference>
<dbReference type="SUPFAM" id="SSF51230">
    <property type="entry name" value="Single hybrid motif"/>
    <property type="match status" value="1"/>
</dbReference>
<dbReference type="Gene3D" id="3.20.20.70">
    <property type="entry name" value="Aldolase class I"/>
    <property type="match status" value="1"/>
</dbReference>
<dbReference type="FunFam" id="2.40.50.100:FF:000003">
    <property type="entry name" value="Acetyl-CoA carboxylase biotin carboxyl carrier protein"/>
    <property type="match status" value="1"/>
</dbReference>
<dbReference type="EC" id="4.1.1.3" evidence="5"/>
<feature type="domain" description="Lipoyl-binding" evidence="3">
    <location>
        <begin position="522"/>
        <end position="604"/>
    </location>
</feature>
<dbReference type="PANTHER" id="PTHR43778">
    <property type="entry name" value="PYRUVATE CARBOXYLASE"/>
    <property type="match status" value="1"/>
</dbReference>
<evidence type="ECO:0000259" key="4">
    <source>
        <dbReference type="PROSITE" id="PS50991"/>
    </source>
</evidence>
<dbReference type="InterPro" id="IPR013785">
    <property type="entry name" value="Aldolase_TIM"/>
</dbReference>
<dbReference type="NCBIfam" id="TIGR01108">
    <property type="entry name" value="oadA"/>
    <property type="match status" value="1"/>
</dbReference>
<feature type="region of interest" description="Disordered" evidence="2">
    <location>
        <begin position="454"/>
        <end position="486"/>
    </location>
</feature>
<dbReference type="CDD" id="cd06850">
    <property type="entry name" value="biotinyl_domain"/>
    <property type="match status" value="1"/>
</dbReference>
<sequence>MSKPLALTELVLRDAHQSLLATRMRIEDMLPIAEKLDKAGFWSVESWGGATFDACIRYLGEDPWERIRKLKAAMPNTKQQMLLRGQNLLGYRHYADDVVTRFVERAHESGVDVFRIFDAMNDIRNLKTAIKATIDSGAHAQGTISYTVSPVHNLELWLDMAKQLEDLGVHSICVKDMAGLLKPYECEALITGLKETVDVPIAMQCHATTGLSTATYQKATDAGIDMLDTAISSMSMTYGHSATETMVSIVEGTERDTGIALPELEEIASYFREVRKKYSKFEGSLKGVDARILLAQVPGGMLTNMESQLKEQGAEDKFEEVLKEIPRVREDLGYIPLVTPTSQIVGTQSVLNVLTGERYKSITKETAGVLKGEYGATAAPVNNELQERVLDGAEPVTCRPADNIAPELDALSKELDELAEKKQLSLSDDKIDDVLTYALFPQIGLKFIENRGNPDAFEPAPGAQESQGTHAPSPAEAKSNSQGATAGETYDVNVEGKVYRVEVAPSGTLTSVTPADTAQPQPQTVSTASPAAASSQSIDAPLAGNVFKVLIRTGDSVSEGDVVMILEAMKMETEIRSAFSGTVNDITVGEGDAVTSGQPLILLG</sequence>
<dbReference type="PROSITE" id="PS50991">
    <property type="entry name" value="PYR_CT"/>
    <property type="match status" value="1"/>
</dbReference>
<organism evidence="5 6">
    <name type="scientific">Alteromonas macleodii</name>
    <name type="common">Pseudoalteromonas macleodii</name>
    <dbReference type="NCBI Taxonomy" id="28108"/>
    <lineage>
        <taxon>Bacteria</taxon>
        <taxon>Pseudomonadati</taxon>
        <taxon>Pseudomonadota</taxon>
        <taxon>Gammaproteobacteria</taxon>
        <taxon>Alteromonadales</taxon>
        <taxon>Alteromonadaceae</taxon>
        <taxon>Alteromonas/Salinimonas group</taxon>
        <taxon>Alteromonas</taxon>
    </lineage>
</organism>
<protein>
    <submittedName>
        <fullName evidence="5">Oxaloacetate decarboxylase alpha chain</fullName>
        <ecNumber evidence="5">4.1.1.3</ecNumber>
    </submittedName>
</protein>
<dbReference type="PROSITE" id="PS50968">
    <property type="entry name" value="BIOTINYL_LIPOYL"/>
    <property type="match status" value="1"/>
</dbReference>
<evidence type="ECO:0000313" key="5">
    <source>
        <dbReference type="EMBL" id="CAB9493095.1"/>
    </source>
</evidence>
<dbReference type="NCBIfam" id="NF006761">
    <property type="entry name" value="PRK09282.1"/>
    <property type="match status" value="1"/>
</dbReference>
<feature type="compositionally biased region" description="Polar residues" evidence="2">
    <location>
        <begin position="509"/>
        <end position="525"/>
    </location>
</feature>
<dbReference type="NCBIfam" id="NF010643">
    <property type="entry name" value="PRK14040.1"/>
    <property type="match status" value="1"/>
</dbReference>
<name>A0A6T9XXC3_ALTMA</name>
<dbReference type="InterPro" id="IPR000891">
    <property type="entry name" value="PYR_CT"/>
</dbReference>
<accession>A0A6T9XXC3</accession>
<feature type="domain" description="Pyruvate carboxyltransferase" evidence="4">
    <location>
        <begin position="5"/>
        <end position="265"/>
    </location>
</feature>
<dbReference type="GO" id="GO:0006094">
    <property type="term" value="P:gluconeogenesis"/>
    <property type="evidence" value="ECO:0007669"/>
    <property type="project" value="TreeGrafter"/>
</dbReference>
<gene>
    <name evidence="5" type="primary">oadA</name>
    <name evidence="5" type="ORF">ALFOR1_20567</name>
</gene>
<dbReference type="Proteomes" id="UP000509458">
    <property type="component" value="Chromosome"/>
</dbReference>
<feature type="region of interest" description="Disordered" evidence="2">
    <location>
        <begin position="509"/>
        <end position="534"/>
    </location>
</feature>
<keyword evidence="5" id="KW-0456">Lyase</keyword>
<dbReference type="Pfam" id="PF00682">
    <property type="entry name" value="HMGL-like"/>
    <property type="match status" value="1"/>
</dbReference>
<dbReference type="SUPFAM" id="SSF89000">
    <property type="entry name" value="post-HMGL domain-like"/>
    <property type="match status" value="1"/>
</dbReference>